<name>A0A444ZLB8_ARAHY</name>
<gene>
    <name evidence="1" type="ORF">Ahy_B04g071696</name>
</gene>
<dbReference type="EMBL" id="SDMP01000014">
    <property type="protein sequence ID" value="RYR14971.1"/>
    <property type="molecule type" value="Genomic_DNA"/>
</dbReference>
<dbReference type="AlphaFoldDB" id="A0A444ZLB8"/>
<keyword evidence="2" id="KW-1185">Reference proteome</keyword>
<accession>A0A444ZLB8</accession>
<dbReference type="Proteomes" id="UP000289738">
    <property type="component" value="Chromosome B04"/>
</dbReference>
<organism evidence="1 2">
    <name type="scientific">Arachis hypogaea</name>
    <name type="common">Peanut</name>
    <dbReference type="NCBI Taxonomy" id="3818"/>
    <lineage>
        <taxon>Eukaryota</taxon>
        <taxon>Viridiplantae</taxon>
        <taxon>Streptophyta</taxon>
        <taxon>Embryophyta</taxon>
        <taxon>Tracheophyta</taxon>
        <taxon>Spermatophyta</taxon>
        <taxon>Magnoliopsida</taxon>
        <taxon>eudicotyledons</taxon>
        <taxon>Gunneridae</taxon>
        <taxon>Pentapetalae</taxon>
        <taxon>rosids</taxon>
        <taxon>fabids</taxon>
        <taxon>Fabales</taxon>
        <taxon>Fabaceae</taxon>
        <taxon>Papilionoideae</taxon>
        <taxon>50 kb inversion clade</taxon>
        <taxon>dalbergioids sensu lato</taxon>
        <taxon>Dalbergieae</taxon>
        <taxon>Pterocarpus clade</taxon>
        <taxon>Arachis</taxon>
    </lineage>
</organism>
<dbReference type="InterPro" id="IPR012340">
    <property type="entry name" value="NA-bd_OB-fold"/>
</dbReference>
<evidence type="ECO:0000313" key="1">
    <source>
        <dbReference type="EMBL" id="RYR14971.1"/>
    </source>
</evidence>
<dbReference type="Gene3D" id="2.40.50.140">
    <property type="entry name" value="Nucleic acid-binding proteins"/>
    <property type="match status" value="1"/>
</dbReference>
<sequence length="79" mass="9062">MIVIELASKDLKMRCALFGEYVDEVNRFLASGYVEQPIVVLHLAKVNFYLGQVGFRNVMHATQILFNPDISEAVEFKKR</sequence>
<reference evidence="1 2" key="1">
    <citation type="submission" date="2019-01" db="EMBL/GenBank/DDBJ databases">
        <title>Sequencing of cultivated peanut Arachis hypogaea provides insights into genome evolution and oil improvement.</title>
        <authorList>
            <person name="Chen X."/>
        </authorList>
    </citation>
    <scope>NUCLEOTIDE SEQUENCE [LARGE SCALE GENOMIC DNA]</scope>
    <source>
        <strain evidence="2">cv. Fuhuasheng</strain>
        <tissue evidence="1">Leaves</tissue>
    </source>
</reference>
<evidence type="ECO:0000313" key="2">
    <source>
        <dbReference type="Proteomes" id="UP000289738"/>
    </source>
</evidence>
<dbReference type="SUPFAM" id="SSF50249">
    <property type="entry name" value="Nucleic acid-binding proteins"/>
    <property type="match status" value="1"/>
</dbReference>
<dbReference type="CDD" id="cd04481">
    <property type="entry name" value="RPA1_DBD_B_like"/>
    <property type="match status" value="1"/>
</dbReference>
<protein>
    <submittedName>
        <fullName evidence="1">Uncharacterized protein</fullName>
    </submittedName>
</protein>
<proteinExistence type="predicted"/>
<comment type="caution">
    <text evidence="1">The sequence shown here is derived from an EMBL/GenBank/DDBJ whole genome shotgun (WGS) entry which is preliminary data.</text>
</comment>